<keyword evidence="2" id="KW-1185">Reference proteome</keyword>
<name>A0A5D3WMU9_9BACT</name>
<evidence type="ECO:0000313" key="1">
    <source>
        <dbReference type="EMBL" id="TYP00181.1"/>
    </source>
</evidence>
<dbReference type="OrthoDB" id="5431649at2"/>
<dbReference type="GO" id="GO:0044780">
    <property type="term" value="P:bacterial-type flagellum assembly"/>
    <property type="evidence" value="ECO:0007669"/>
    <property type="project" value="InterPro"/>
</dbReference>
<proteinExistence type="predicted"/>
<dbReference type="SUPFAM" id="SSF140566">
    <property type="entry name" value="FlgN-like"/>
    <property type="match status" value="1"/>
</dbReference>
<gene>
    <name evidence="1" type="ORF">EDC39_101342</name>
</gene>
<dbReference type="RefSeq" id="WP_148894365.1">
    <property type="nucleotide sequence ID" value="NZ_VNIB01000001.1"/>
</dbReference>
<dbReference type="InterPro" id="IPR036679">
    <property type="entry name" value="FlgN-like_sf"/>
</dbReference>
<sequence>MNATAREKMEQLHGLILEERQCAIDLDTDELVRLAEAKNRLLAELRELDLGSQDPEEQALAETIREENRRNAYLFWSSLNWVRDMLNFYSRQMTEPAYNPAGQRVEITGGGKLLSGKV</sequence>
<comment type="caution">
    <text evidence="1">The sequence shown here is derived from an EMBL/GenBank/DDBJ whole genome shotgun (WGS) entry which is preliminary data.</text>
</comment>
<dbReference type="EMBL" id="VNIB01000001">
    <property type="protein sequence ID" value="TYP00181.1"/>
    <property type="molecule type" value="Genomic_DNA"/>
</dbReference>
<accession>A0A5D3WMU9</accession>
<dbReference type="AlphaFoldDB" id="A0A5D3WMU9"/>
<reference evidence="1 2" key="1">
    <citation type="submission" date="2019-07" db="EMBL/GenBank/DDBJ databases">
        <title>Genomic Encyclopedia of Type Strains, Phase IV (KMG-IV): sequencing the most valuable type-strain genomes for metagenomic binning, comparative biology and taxonomic classification.</title>
        <authorList>
            <person name="Goeker M."/>
        </authorList>
    </citation>
    <scope>NUCLEOTIDE SEQUENCE [LARGE SCALE GENOMIC DNA]</scope>
    <source>
        <strain evidence="1 2">SS015</strain>
    </source>
</reference>
<protein>
    <recommendedName>
        <fullName evidence="3">FlgN protein</fullName>
    </recommendedName>
</protein>
<organism evidence="1 2">
    <name type="scientific">Geothermobacter ehrlichii</name>
    <dbReference type="NCBI Taxonomy" id="213224"/>
    <lineage>
        <taxon>Bacteria</taxon>
        <taxon>Pseudomonadati</taxon>
        <taxon>Thermodesulfobacteriota</taxon>
        <taxon>Desulfuromonadia</taxon>
        <taxon>Desulfuromonadales</taxon>
        <taxon>Geothermobacteraceae</taxon>
        <taxon>Geothermobacter</taxon>
    </lineage>
</organism>
<evidence type="ECO:0000313" key="2">
    <source>
        <dbReference type="Proteomes" id="UP000324159"/>
    </source>
</evidence>
<dbReference type="Proteomes" id="UP000324159">
    <property type="component" value="Unassembled WGS sequence"/>
</dbReference>
<evidence type="ECO:0008006" key="3">
    <source>
        <dbReference type="Google" id="ProtNLM"/>
    </source>
</evidence>